<dbReference type="Pfam" id="PF23899">
    <property type="entry name" value="SU10_portal"/>
    <property type="match status" value="1"/>
</dbReference>
<dbReference type="EMBL" id="LAZR01049577">
    <property type="protein sequence ID" value="KKK89336.1"/>
    <property type="molecule type" value="Genomic_DNA"/>
</dbReference>
<proteinExistence type="predicted"/>
<accession>A0A0F9BY21</accession>
<evidence type="ECO:0000313" key="1">
    <source>
        <dbReference type="EMBL" id="KKK89336.1"/>
    </source>
</evidence>
<name>A0A0F9BY21_9ZZZZ</name>
<sequence length="426" mass="48471">GKPQYTTIEIPYSYATMMTAHTYLTTVFLSRNPIFQFSGRHGETEHQVRSIEAVMDYQSQVGEMLVPQYIWLFDALKYGVGIVGTYWADEVEVVSRIVEQEKSFLGIKVGGSEKVRITERIRGYSGNKIFNIRPFDFYPDPRVPLANFQRGEFAGRDVEVSWNTIVRGRKEEKYFNIDALSRMRTLSETNNKDEGSQQMNLPEVEDILPVADVNDMGYVRLHEMIIELVPKDWGLGTQTWPEKWAFTLANDRVIISAQPLGFYHNKFPFFPIEPELNGYSQVNRGMLEVIKPMGDVITWLVNSHFFNVRKAMNDQFVIDPSRIEMADATDPNPGKLLRLKPAAYGTDVRTAIQQLQVVDITQNHLRDSQIIAEMIQRVTGVTDNIMGLVNPGGRKTATEVRSSSTFGINRLKSVAEYLSAQGHSKL</sequence>
<dbReference type="InterPro" id="IPR056909">
    <property type="entry name" value="SU10_portal"/>
</dbReference>
<reference evidence="1" key="1">
    <citation type="journal article" date="2015" name="Nature">
        <title>Complex archaea that bridge the gap between prokaryotes and eukaryotes.</title>
        <authorList>
            <person name="Spang A."/>
            <person name="Saw J.H."/>
            <person name="Jorgensen S.L."/>
            <person name="Zaremba-Niedzwiedzka K."/>
            <person name="Martijn J."/>
            <person name="Lind A.E."/>
            <person name="van Eijk R."/>
            <person name="Schleper C."/>
            <person name="Guy L."/>
            <person name="Ettema T.J."/>
        </authorList>
    </citation>
    <scope>NUCLEOTIDE SEQUENCE</scope>
</reference>
<comment type="caution">
    <text evidence="1">The sequence shown here is derived from an EMBL/GenBank/DDBJ whole genome shotgun (WGS) entry which is preliminary data.</text>
</comment>
<protein>
    <submittedName>
        <fullName evidence="1">Uncharacterized protein</fullName>
    </submittedName>
</protein>
<organism evidence="1">
    <name type="scientific">marine sediment metagenome</name>
    <dbReference type="NCBI Taxonomy" id="412755"/>
    <lineage>
        <taxon>unclassified sequences</taxon>
        <taxon>metagenomes</taxon>
        <taxon>ecological metagenomes</taxon>
    </lineage>
</organism>
<feature type="non-terminal residue" evidence="1">
    <location>
        <position position="426"/>
    </location>
</feature>
<feature type="non-terminal residue" evidence="1">
    <location>
        <position position="1"/>
    </location>
</feature>
<dbReference type="AlphaFoldDB" id="A0A0F9BY21"/>
<gene>
    <name evidence="1" type="ORF">LCGC14_2734130</name>
</gene>